<reference evidence="3 4" key="1">
    <citation type="journal article" date="2018" name="Nat. Ecol. Evol.">
        <title>Pezizomycetes genomes reveal the molecular basis of ectomycorrhizal truffle lifestyle.</title>
        <authorList>
            <person name="Murat C."/>
            <person name="Payen T."/>
            <person name="Noel B."/>
            <person name="Kuo A."/>
            <person name="Morin E."/>
            <person name="Chen J."/>
            <person name="Kohler A."/>
            <person name="Krizsan K."/>
            <person name="Balestrini R."/>
            <person name="Da Silva C."/>
            <person name="Montanini B."/>
            <person name="Hainaut M."/>
            <person name="Levati E."/>
            <person name="Barry K.W."/>
            <person name="Belfiori B."/>
            <person name="Cichocki N."/>
            <person name="Clum A."/>
            <person name="Dockter R.B."/>
            <person name="Fauchery L."/>
            <person name="Guy J."/>
            <person name="Iotti M."/>
            <person name="Le Tacon F."/>
            <person name="Lindquist E.A."/>
            <person name="Lipzen A."/>
            <person name="Malagnac F."/>
            <person name="Mello A."/>
            <person name="Molinier V."/>
            <person name="Miyauchi S."/>
            <person name="Poulain J."/>
            <person name="Riccioni C."/>
            <person name="Rubini A."/>
            <person name="Sitrit Y."/>
            <person name="Splivallo R."/>
            <person name="Traeger S."/>
            <person name="Wang M."/>
            <person name="Zifcakova L."/>
            <person name="Wipf D."/>
            <person name="Zambonelli A."/>
            <person name="Paolocci F."/>
            <person name="Nowrousian M."/>
            <person name="Ottonello S."/>
            <person name="Baldrian P."/>
            <person name="Spatafora J.W."/>
            <person name="Henrissat B."/>
            <person name="Nagy L.G."/>
            <person name="Aury J.M."/>
            <person name="Wincker P."/>
            <person name="Grigoriev I.V."/>
            <person name="Bonfante P."/>
            <person name="Martin F.M."/>
        </authorList>
    </citation>
    <scope>NUCLEOTIDE SEQUENCE [LARGE SCALE GENOMIC DNA]</scope>
    <source>
        <strain evidence="3 4">RN42</strain>
    </source>
</reference>
<feature type="coiled-coil region" evidence="1">
    <location>
        <begin position="949"/>
        <end position="976"/>
    </location>
</feature>
<feature type="compositionally biased region" description="Low complexity" evidence="2">
    <location>
        <begin position="349"/>
        <end position="363"/>
    </location>
</feature>
<feature type="compositionally biased region" description="Polar residues" evidence="2">
    <location>
        <begin position="372"/>
        <end position="393"/>
    </location>
</feature>
<evidence type="ECO:0000313" key="4">
    <source>
        <dbReference type="Proteomes" id="UP000275078"/>
    </source>
</evidence>
<feature type="region of interest" description="Disordered" evidence="2">
    <location>
        <begin position="310"/>
        <end position="337"/>
    </location>
</feature>
<dbReference type="AlphaFoldDB" id="A0A3N4HRB3"/>
<organism evidence="3 4">
    <name type="scientific">Ascobolus immersus RN42</name>
    <dbReference type="NCBI Taxonomy" id="1160509"/>
    <lineage>
        <taxon>Eukaryota</taxon>
        <taxon>Fungi</taxon>
        <taxon>Dikarya</taxon>
        <taxon>Ascomycota</taxon>
        <taxon>Pezizomycotina</taxon>
        <taxon>Pezizomycetes</taxon>
        <taxon>Pezizales</taxon>
        <taxon>Ascobolaceae</taxon>
        <taxon>Ascobolus</taxon>
    </lineage>
</organism>
<evidence type="ECO:0000256" key="2">
    <source>
        <dbReference type="SAM" id="MobiDB-lite"/>
    </source>
</evidence>
<feature type="compositionally biased region" description="Polar residues" evidence="2">
    <location>
        <begin position="637"/>
        <end position="647"/>
    </location>
</feature>
<feature type="coiled-coil region" evidence="1">
    <location>
        <begin position="256"/>
        <end position="283"/>
    </location>
</feature>
<dbReference type="Proteomes" id="UP000275078">
    <property type="component" value="Unassembled WGS sequence"/>
</dbReference>
<feature type="compositionally biased region" description="Polar residues" evidence="2">
    <location>
        <begin position="324"/>
        <end position="337"/>
    </location>
</feature>
<proteinExistence type="predicted"/>
<feature type="compositionally biased region" description="Low complexity" evidence="2">
    <location>
        <begin position="709"/>
        <end position="719"/>
    </location>
</feature>
<protein>
    <submittedName>
        <fullName evidence="3">Uncharacterized protein</fullName>
    </submittedName>
</protein>
<evidence type="ECO:0000256" key="1">
    <source>
        <dbReference type="SAM" id="Coils"/>
    </source>
</evidence>
<keyword evidence="1" id="KW-0175">Coiled coil</keyword>
<feature type="coiled-coil region" evidence="1">
    <location>
        <begin position="461"/>
        <end position="518"/>
    </location>
</feature>
<feature type="region of interest" description="Disordered" evidence="2">
    <location>
        <begin position="349"/>
        <end position="446"/>
    </location>
</feature>
<feature type="region of interest" description="Disordered" evidence="2">
    <location>
        <begin position="541"/>
        <end position="566"/>
    </location>
</feature>
<feature type="compositionally biased region" description="Basic and acidic residues" evidence="2">
    <location>
        <begin position="400"/>
        <end position="446"/>
    </location>
</feature>
<evidence type="ECO:0000313" key="3">
    <source>
        <dbReference type="EMBL" id="RPA76382.1"/>
    </source>
</evidence>
<feature type="region of interest" description="Disordered" evidence="2">
    <location>
        <begin position="614"/>
        <end position="749"/>
    </location>
</feature>
<feature type="compositionally biased region" description="Acidic residues" evidence="2">
    <location>
        <begin position="699"/>
        <end position="708"/>
    </location>
</feature>
<gene>
    <name evidence="3" type="ORF">BJ508DRAFT_331157</name>
</gene>
<accession>A0A3N4HRB3</accession>
<name>A0A3N4HRB3_ASCIM</name>
<sequence length="1149" mass="129396">MDEAIPNDYTDPHDHSVTPYILRPSPHYPTNHGAYLNTLIQWTDSFFLLDHHNRKPSEWLVPRILGTAFICRINHYEMASTAKLIPQAQQDPVLFVTVYTLSMLHFFTMTASHNDPHWMRAFLYVHSCTRDDIPALLTQLEARYTPQQLQGLADELTHDNPNRELMGHRQQTEDDVIMVDLDTLEPLISYDPQYRVESNQTAMYDGSGPTYIPVPLPNVPAVRITPTSMEVARNVAITMPGVSIWSYDTPPPAHAQQQTQQALSSLEAQMALVQEALLALTQQQHHQPRLMPRPATPIDREITMRDAPSYTTRGALPNILVSPPQENISSTTTSSPFSLHRNLASLTISSPKMPAAPSSLAKPPSRPGSALPSRSPSANASRQQSPTRPQVNQPAGAGSEEPHIETTPKVETADSPKPATSEKSEPDDDHPAPAKVEKTPSPDEHVSPYVKAAVGSVVQANDFQEQYAARLARENAELEQRVLAAETKVKESNQQLHIKQLQKEREALRARLAAADENIVTSHSDHHKMRGATFRELSANKFANSPSPAPMPGAYQEQPSTPSPAPQAIDATLALLQHQAPDALAELQRRLLQVDVNSHVDHSAQRFAQSHNQYAPQGGFRPKLKQIPELAPPGGTQYEQVYTTSPPGGTRGYHQAYVEEEKTPLGGRHNKKHRSNDRGRSESRRQHHQSRQAAGGAPEEPDDPDGSDFGDTSSSGSEASSRRRRRNRRKELPGRPLYVRDQRAVTQPTTRRMGTPAYLGRLHTPALDPEVYEDEATCRAPPEFQEIYRYDPTAIRFNGRTFNDRYDSRRIPVFHEATMPVDNWLTKLHVEVTINGEEAVCPLIGSKALQEGSFLHRWFNNLSHTDLILLTIGPRPWRNWQYAIYNLREHLNPLIRHQAETRIKAVDETYHSYVTTRYTLLKAAFPYEPEVEILRRIKSGFQDQAAFTIMRESKDIRKLEQEALEYEEMQTTMSKNRPVVTAVPHSSYLRVQGTPTPSVPEHHSQSFAAESKGSYRRSNTYQQTPATKMNVYPVPAQVVKAEDLHPDLKKNRRTLPPDQIDPRALTVNKRKHPQTGEMIRCYIRENSKYVGLDRPCSICQRLGLKPDDHFSFEHNLYHDDTTGAAHVMNASFEFGYQSSSEESGNDNEM</sequence>
<feature type="compositionally biased region" description="Basic and acidic residues" evidence="2">
    <location>
        <begin position="730"/>
        <end position="743"/>
    </location>
</feature>
<feature type="region of interest" description="Disordered" evidence="2">
    <location>
        <begin position="992"/>
        <end position="1017"/>
    </location>
</feature>
<keyword evidence="4" id="KW-1185">Reference proteome</keyword>
<dbReference type="EMBL" id="ML119745">
    <property type="protein sequence ID" value="RPA76382.1"/>
    <property type="molecule type" value="Genomic_DNA"/>
</dbReference>